<keyword evidence="1" id="KW-0472">Membrane</keyword>
<sequence>MTARRWLAWGACIIAGLLLILTFTLLLVPSRELEQLTVRWFARQGYDFSAADFGKAFPLGIAARGVTIADNRGPLLRLDTVRARLELLPLLAGKVSVDVDGSVGAGQFDGTFRLRDGTGVLSARDVRLEDIPFFRTATDADIKGAMTADATLAGTGRSKGGEVKLAVKGAHISGATISGIPLPDAVYETVRGMVRVAGGRATIDSFSLQGEDVYVRLSGTIPLMAPMGNSPLNLSLELMPRPAFLDRQKLVFTLLAKYLVTPGHYRLPIRGTLSKPLLQ</sequence>
<keyword evidence="1" id="KW-1133">Transmembrane helix</keyword>
<protein>
    <submittedName>
        <fullName evidence="2">Lipoprotein</fullName>
    </submittedName>
</protein>
<comment type="caution">
    <text evidence="2">The sequence shown here is derived from an EMBL/GenBank/DDBJ whole genome shotgun (WGS) entry which is preliminary data.</text>
</comment>
<keyword evidence="2" id="KW-0449">Lipoprotein</keyword>
<gene>
    <name evidence="2" type="ORF">SE37_15895</name>
</gene>
<dbReference type="Proteomes" id="UP000031433">
    <property type="component" value="Unassembled WGS sequence"/>
</dbReference>
<dbReference type="InterPro" id="IPR030925">
    <property type="entry name" value="T2SS_GspN_Lepto"/>
</dbReference>
<accession>A0A0C1U8X2</accession>
<reference evidence="2 3" key="1">
    <citation type="submission" date="2015-01" db="EMBL/GenBank/DDBJ databases">
        <title>Genome sequence of the anaerobic bacterium Geobacter soli GSS01, a dissimilatory Fe(III) reducer from soil.</title>
        <authorList>
            <person name="Yang G."/>
            <person name="Zhou S."/>
        </authorList>
    </citation>
    <scope>NUCLEOTIDE SEQUENCE [LARGE SCALE GENOMIC DNA]</scope>
    <source>
        <strain evidence="2 3">GSS01</strain>
    </source>
</reference>
<dbReference type="RefSeq" id="WP_039647865.1">
    <property type="nucleotide sequence ID" value="NZ_JXBL01000001.1"/>
</dbReference>
<dbReference type="NCBIfam" id="TIGR04411">
    <property type="entry name" value="T2SS_GspN_Lepto"/>
    <property type="match status" value="1"/>
</dbReference>
<name>A0A0C1U8X2_9BACT</name>
<keyword evidence="3" id="KW-1185">Reference proteome</keyword>
<feature type="transmembrane region" description="Helical" evidence="1">
    <location>
        <begin position="6"/>
        <end position="28"/>
    </location>
</feature>
<keyword evidence="1" id="KW-0812">Transmembrane</keyword>
<organism evidence="2 3">
    <name type="scientific">Geobacter soli</name>
    <dbReference type="NCBI Taxonomy" id="1510391"/>
    <lineage>
        <taxon>Bacteria</taxon>
        <taxon>Pseudomonadati</taxon>
        <taxon>Thermodesulfobacteriota</taxon>
        <taxon>Desulfuromonadia</taxon>
        <taxon>Geobacterales</taxon>
        <taxon>Geobacteraceae</taxon>
        <taxon>Geobacter</taxon>
    </lineage>
</organism>
<evidence type="ECO:0000313" key="3">
    <source>
        <dbReference type="Proteomes" id="UP000031433"/>
    </source>
</evidence>
<dbReference type="AlphaFoldDB" id="A0A0C1U8X2"/>
<evidence type="ECO:0000256" key="1">
    <source>
        <dbReference type="SAM" id="Phobius"/>
    </source>
</evidence>
<evidence type="ECO:0000313" key="2">
    <source>
        <dbReference type="EMBL" id="KIE43995.1"/>
    </source>
</evidence>
<proteinExistence type="predicted"/>
<dbReference type="EMBL" id="JXBL01000001">
    <property type="protein sequence ID" value="KIE43995.1"/>
    <property type="molecule type" value="Genomic_DNA"/>
</dbReference>